<dbReference type="SMART" id="SM00471">
    <property type="entry name" value="HDc"/>
    <property type="match status" value="1"/>
</dbReference>
<dbReference type="OrthoDB" id="9803619at2"/>
<name>B8HWC4_CYAP4</name>
<dbReference type="EMBL" id="CP001344">
    <property type="protein sequence ID" value="ACL44703.1"/>
    <property type="molecule type" value="Genomic_DNA"/>
</dbReference>
<proteinExistence type="predicted"/>
<dbReference type="InterPro" id="IPR050135">
    <property type="entry name" value="dGTPase-like"/>
</dbReference>
<evidence type="ECO:0000313" key="2">
    <source>
        <dbReference type="EMBL" id="ACL44703.1"/>
    </source>
</evidence>
<dbReference type="InterPro" id="IPR006674">
    <property type="entry name" value="HD_domain"/>
</dbReference>
<accession>B8HWC4</accession>
<dbReference type="eggNOG" id="COG1078">
    <property type="taxonomic scope" value="Bacteria"/>
</dbReference>
<dbReference type="InterPro" id="IPR003607">
    <property type="entry name" value="HD/PDEase_dom"/>
</dbReference>
<organism evidence="2">
    <name type="scientific">Cyanothece sp. (strain PCC 7425 / ATCC 29141)</name>
    <dbReference type="NCBI Taxonomy" id="395961"/>
    <lineage>
        <taxon>Bacteria</taxon>
        <taxon>Bacillati</taxon>
        <taxon>Cyanobacteriota</taxon>
        <taxon>Cyanophyceae</taxon>
        <taxon>Gomontiellales</taxon>
        <taxon>Cyanothecaceae</taxon>
        <taxon>Cyanothece</taxon>
    </lineage>
</organism>
<dbReference type="PANTHER" id="PTHR11373:SF4">
    <property type="entry name" value="DEOXYNUCLEOSIDE TRIPHOSPHATE TRIPHOSPHOHYDROLASE SAMHD1"/>
    <property type="match status" value="1"/>
</dbReference>
<dbReference type="GO" id="GO:0008832">
    <property type="term" value="F:dGTPase activity"/>
    <property type="evidence" value="ECO:0007669"/>
    <property type="project" value="TreeGrafter"/>
</dbReference>
<dbReference type="SUPFAM" id="SSF109604">
    <property type="entry name" value="HD-domain/PDEase-like"/>
    <property type="match status" value="1"/>
</dbReference>
<dbReference type="PANTHER" id="PTHR11373">
    <property type="entry name" value="DEOXYNUCLEOSIDE TRIPHOSPHATE TRIPHOSPHOHYDROLASE"/>
    <property type="match status" value="1"/>
</dbReference>
<dbReference type="CDD" id="cd00077">
    <property type="entry name" value="HDc"/>
    <property type="match status" value="1"/>
</dbReference>
<feature type="domain" description="HD" evidence="1">
    <location>
        <begin position="61"/>
        <end position="177"/>
    </location>
</feature>
<dbReference type="GO" id="GO:0006203">
    <property type="term" value="P:dGTP catabolic process"/>
    <property type="evidence" value="ECO:0007669"/>
    <property type="project" value="TreeGrafter"/>
</dbReference>
<dbReference type="AlphaFoldDB" id="B8HWC4"/>
<protein>
    <submittedName>
        <fullName evidence="2">Metal dependent phosphohydrolase</fullName>
    </submittedName>
</protein>
<dbReference type="Pfam" id="PF01966">
    <property type="entry name" value="HD"/>
    <property type="match status" value="1"/>
</dbReference>
<gene>
    <name evidence="2" type="ordered locus">Cyan7425_2345</name>
</gene>
<dbReference type="Gene3D" id="1.10.3210.10">
    <property type="entry name" value="Hypothetical protein af1432"/>
    <property type="match status" value="1"/>
</dbReference>
<evidence type="ECO:0000259" key="1">
    <source>
        <dbReference type="PROSITE" id="PS51831"/>
    </source>
</evidence>
<dbReference type="STRING" id="395961.Cyan7425_2345"/>
<dbReference type="KEGG" id="cyn:Cyan7425_2345"/>
<reference evidence="2" key="1">
    <citation type="submission" date="2009-01" db="EMBL/GenBank/DDBJ databases">
        <title>Complete sequence of chromosome Cyanothece sp. PCC 7425.</title>
        <authorList>
            <consortium name="US DOE Joint Genome Institute"/>
            <person name="Lucas S."/>
            <person name="Copeland A."/>
            <person name="Lapidus A."/>
            <person name="Glavina del Rio T."/>
            <person name="Dalin E."/>
            <person name="Tice H."/>
            <person name="Bruce D."/>
            <person name="Goodwin L."/>
            <person name="Pitluck S."/>
            <person name="Sims D."/>
            <person name="Meineke L."/>
            <person name="Brettin T."/>
            <person name="Detter J.C."/>
            <person name="Han C."/>
            <person name="Larimer F."/>
            <person name="Land M."/>
            <person name="Hauser L."/>
            <person name="Kyrpides N."/>
            <person name="Ovchinnikova G."/>
            <person name="Liberton M."/>
            <person name="Stoeckel J."/>
            <person name="Banerjee A."/>
            <person name="Singh A."/>
            <person name="Page L."/>
            <person name="Sato H."/>
            <person name="Zhao L."/>
            <person name="Sherman L."/>
            <person name="Pakrasi H."/>
            <person name="Richardson P."/>
        </authorList>
    </citation>
    <scope>NUCLEOTIDE SEQUENCE</scope>
    <source>
        <strain evidence="2">PCC 7425</strain>
    </source>
</reference>
<dbReference type="PROSITE" id="PS51831">
    <property type="entry name" value="HD"/>
    <property type="match status" value="1"/>
</dbReference>
<dbReference type="HOGENOM" id="CLU_026821_0_0_3"/>
<sequence length="426" mass="49416">MRSRGSRTYHDPLHGAITLEGNDPTEWLLIQLIDTPAFQRLRRIRQLGTASLTFHGAEGSRFTHSLGVMAIARRVFDRLVRRYPKLKPYRPLVLCASLLHDIGHGPFSHTAEDIFQGDHELWTRRILREFPPVRQLLDHFSPTLVADLEQIYLKHYPIPLIWQLVSSQLDCDRLDYLMRDSYFTGASYGKLDLDRIILAMNYDPVSQQLVVVRKGQAAIEHYLVVRYFMYAQVYNHPKNIAAAWGLERAFHRARVLLKNNLLTADPTVTAWLSQSNQHLNLKEYLAADDNVFNYHLHLWQQNSQDSVLVDLCRRYLDRDLLKALDITHLKAEQQQDLQHKTELLLTQAGFIPEYYSGIRVALSRGYTLYQRGIKLQTPQGLQEISTASPLVQTLIQPFHRTWLLYPREIEAGLLHLADQFQPTSHQ</sequence>
<keyword evidence="2" id="KW-0378">Hydrolase</keyword>